<organism evidence="1">
    <name type="scientific">Leviviridae sp</name>
    <dbReference type="NCBI Taxonomy" id="2027243"/>
    <lineage>
        <taxon>Viruses</taxon>
        <taxon>Riboviria</taxon>
        <taxon>Orthornavirae</taxon>
        <taxon>Lenarviricota</taxon>
        <taxon>Leviviricetes</taxon>
        <taxon>Norzivirales</taxon>
        <taxon>Fiersviridae</taxon>
    </lineage>
</organism>
<gene>
    <name evidence="1" type="ORF">H1Rhizo26FD250_000002</name>
</gene>
<sequence>MSLIVTRSDGTTDITFALVNQVGTQKNFGNAAAGLVEPEQITLQSFLRPTGAKGSDRYLLKASKTFVEDATGNNITVSAKLELVYPRSAETGLLTSFKDQIAFIKSLLSAANIATMAAGGLPDGDNHVDTFNPA</sequence>
<dbReference type="EMBL" id="MN033388">
    <property type="protein sequence ID" value="QDH87460.1"/>
    <property type="molecule type" value="Genomic_RNA"/>
</dbReference>
<name>A0A514D1H5_9VIRU</name>
<reference evidence="1" key="1">
    <citation type="submission" date="2019-05" db="EMBL/GenBank/DDBJ databases">
        <title>Metatranscriptomic reconstruction reveals RNA viruses with the potential to shape carbon cycling in soil.</title>
        <authorList>
            <person name="Starr E.P."/>
            <person name="Nuccio E."/>
            <person name="Pett-Ridge J."/>
            <person name="Banfield J.F."/>
            <person name="Firestone M.K."/>
        </authorList>
    </citation>
    <scope>NUCLEOTIDE SEQUENCE</scope>
    <source>
        <strain evidence="1">H1_Rhizo_26_FD_scaffold_250</strain>
    </source>
</reference>
<proteinExistence type="predicted"/>
<protein>
    <submittedName>
        <fullName evidence="1">Uncharacterized protein</fullName>
    </submittedName>
</protein>
<evidence type="ECO:0000313" key="1">
    <source>
        <dbReference type="EMBL" id="QDH87460.1"/>
    </source>
</evidence>
<accession>A0A514D1H5</accession>